<sequence length="235" mass="26122">MTGGCASCGLCFSTPSEQKEETPPMAAYKQPQQVTTDALATLGTIIDETQGRDAIHLAVENVVAAEKLFPGQDVGFVDDGVGVCKKPVGIVDPFLKGPVFPGQRFWLVVYPRQITSLRHVWEHPAFPPAVEPSFEPASPEPESKPEEQVIIDIVAQSRKWIEDWAISIPLDYDVVMEGARDMVNSRRRGGWGEYLCFGGLLEGEYVPDEFWNHYEIVTGDTVEEDHRQSFFTCSC</sequence>
<dbReference type="GeneID" id="26638884"/>
<dbReference type="EMBL" id="KR052482">
    <property type="protein sequence ID" value="AKF13415.1"/>
    <property type="molecule type" value="Genomic_DNA"/>
</dbReference>
<evidence type="ECO:0000313" key="2">
    <source>
        <dbReference type="Proteomes" id="UP000202958"/>
    </source>
</evidence>
<dbReference type="KEGG" id="vg:26638884"/>
<accession>A0A0F6WCI7</accession>
<dbReference type="OrthoDB" id="19576at10239"/>
<keyword evidence="2" id="KW-1185">Reference proteome</keyword>
<gene>
    <name evidence="1" type="ORF">PHIN3_152</name>
</gene>
<proteinExistence type="predicted"/>
<dbReference type="Proteomes" id="UP000202958">
    <property type="component" value="Segment"/>
</dbReference>
<organism evidence="1 2">
    <name type="scientific">Sinorhizobium phage phiN3</name>
    <dbReference type="NCBI Taxonomy" id="1647405"/>
    <lineage>
        <taxon>Viruses</taxon>
        <taxon>Duplodnaviria</taxon>
        <taxon>Heunggongvirae</taxon>
        <taxon>Uroviricota</taxon>
        <taxon>Caudoviricetes</taxon>
        <taxon>Emdodecavirus</taxon>
        <taxon>Emdodecavirus N3</taxon>
    </lineage>
</organism>
<protein>
    <submittedName>
        <fullName evidence="1">Uncharacterized protein</fullName>
    </submittedName>
</protein>
<name>A0A0F6WCI7_9CAUD</name>
<evidence type="ECO:0000313" key="1">
    <source>
        <dbReference type="EMBL" id="AKF13415.1"/>
    </source>
</evidence>
<dbReference type="RefSeq" id="YP_009212392.1">
    <property type="nucleotide sequence ID" value="NC_028945.1"/>
</dbReference>
<reference evidence="1 2" key="1">
    <citation type="submission" date="2015-04" db="EMBL/GenBank/DDBJ databases">
        <authorList>
            <person name="Hodson T.S."/>
            <person name="Hyde J.R."/>
            <person name="Schouten J.T."/>
            <person name="Crockett J.T."/>
            <person name="Smith T.A."/>
            <person name="Merrill B.D."/>
            <person name="Crook M.B."/>
            <person name="Griffitts J.S."/>
            <person name="Burnett S.H."/>
            <person name="Grose J.H."/>
            <person name="Breakwell D.P."/>
        </authorList>
    </citation>
    <scope>NUCLEOTIDE SEQUENCE [LARGE SCALE GENOMIC DNA]</scope>
</reference>